<reference evidence="5 6" key="1">
    <citation type="submission" date="2023-07" db="EMBL/GenBank/DDBJ databases">
        <title>Genomic Encyclopedia of Type Strains, Phase IV (KMG-IV): sequencing the most valuable type-strain genomes for metagenomic binning, comparative biology and taxonomic classification.</title>
        <authorList>
            <person name="Goeker M."/>
        </authorList>
    </citation>
    <scope>NUCLEOTIDE SEQUENCE [LARGE SCALE GENOMIC DNA]</scope>
    <source>
        <strain evidence="5 6">DSM 12751</strain>
    </source>
</reference>
<evidence type="ECO:0000259" key="4">
    <source>
        <dbReference type="PROSITE" id="PS01124"/>
    </source>
</evidence>
<keyword evidence="6" id="KW-1185">Reference proteome</keyword>
<keyword evidence="1" id="KW-0805">Transcription regulation</keyword>
<evidence type="ECO:0000313" key="5">
    <source>
        <dbReference type="EMBL" id="MDQ0164950.1"/>
    </source>
</evidence>
<evidence type="ECO:0000256" key="1">
    <source>
        <dbReference type="ARBA" id="ARBA00023015"/>
    </source>
</evidence>
<sequence length="252" mass="29386">MNSTTLNSSIVKKFMKTRMENKQNMYAHPSYTLEQRLLHCVARGELEEAKLVLSQINQLDRARLADNQIRSLKNSLIITCSLFTRAIIKGGLLPEDAFNLSDVYIQQIEKVNTKEELDELEYEMLVCFVDRLHAEKKPAYNYTINRAITFIHEELLKDLSLEKVAEHVNVHPNYLSKMFKESVGVSLTEFINSKRIEESKYFLLHSKLTISNIAQLFQFCNQSYYSSQFKKYAAMTPKQYRDRHALTEQLEA</sequence>
<keyword evidence="3" id="KW-0804">Transcription</keyword>
<keyword evidence="2" id="KW-0238">DNA-binding</keyword>
<dbReference type="PANTHER" id="PTHR43280">
    <property type="entry name" value="ARAC-FAMILY TRANSCRIPTIONAL REGULATOR"/>
    <property type="match status" value="1"/>
</dbReference>
<proteinExistence type="predicted"/>
<dbReference type="EMBL" id="JAUSTY010000003">
    <property type="protein sequence ID" value="MDQ0164950.1"/>
    <property type="molecule type" value="Genomic_DNA"/>
</dbReference>
<organism evidence="5 6">
    <name type="scientific">Caldalkalibacillus horti</name>
    <dbReference type="NCBI Taxonomy" id="77523"/>
    <lineage>
        <taxon>Bacteria</taxon>
        <taxon>Bacillati</taxon>
        <taxon>Bacillota</taxon>
        <taxon>Bacilli</taxon>
        <taxon>Bacillales</taxon>
        <taxon>Bacillaceae</taxon>
        <taxon>Caldalkalibacillus</taxon>
    </lineage>
</organism>
<dbReference type="SMART" id="SM00342">
    <property type="entry name" value="HTH_ARAC"/>
    <property type="match status" value="1"/>
</dbReference>
<dbReference type="PROSITE" id="PS01124">
    <property type="entry name" value="HTH_ARAC_FAMILY_2"/>
    <property type="match status" value="1"/>
</dbReference>
<dbReference type="Gene3D" id="1.10.10.60">
    <property type="entry name" value="Homeodomain-like"/>
    <property type="match status" value="2"/>
</dbReference>
<dbReference type="PANTHER" id="PTHR43280:SF34">
    <property type="entry name" value="ARAC-FAMILY TRANSCRIPTIONAL REGULATOR"/>
    <property type="match status" value="1"/>
</dbReference>
<dbReference type="Pfam" id="PF12833">
    <property type="entry name" value="HTH_18"/>
    <property type="match status" value="1"/>
</dbReference>
<evidence type="ECO:0000256" key="3">
    <source>
        <dbReference type="ARBA" id="ARBA00023163"/>
    </source>
</evidence>
<protein>
    <submittedName>
        <fullName evidence="5">YesN/AraC family two-component response regulator</fullName>
    </submittedName>
</protein>
<dbReference type="InterPro" id="IPR018060">
    <property type="entry name" value="HTH_AraC"/>
</dbReference>
<comment type="caution">
    <text evidence="5">The sequence shown here is derived from an EMBL/GenBank/DDBJ whole genome shotgun (WGS) entry which is preliminary data.</text>
</comment>
<dbReference type="SUPFAM" id="SSF46689">
    <property type="entry name" value="Homeodomain-like"/>
    <property type="match status" value="2"/>
</dbReference>
<evidence type="ECO:0000313" key="6">
    <source>
        <dbReference type="Proteomes" id="UP001235840"/>
    </source>
</evidence>
<evidence type="ECO:0000256" key="2">
    <source>
        <dbReference type="ARBA" id="ARBA00023125"/>
    </source>
</evidence>
<dbReference type="InterPro" id="IPR018062">
    <property type="entry name" value="HTH_AraC-typ_CS"/>
</dbReference>
<dbReference type="Proteomes" id="UP001235840">
    <property type="component" value="Unassembled WGS sequence"/>
</dbReference>
<feature type="domain" description="HTH araC/xylS-type" evidence="4">
    <location>
        <begin position="145"/>
        <end position="243"/>
    </location>
</feature>
<gene>
    <name evidence="5" type="ORF">J2S11_000850</name>
</gene>
<name>A0ABT9VVD8_9BACI</name>
<dbReference type="PROSITE" id="PS00041">
    <property type="entry name" value="HTH_ARAC_FAMILY_1"/>
    <property type="match status" value="1"/>
</dbReference>
<dbReference type="InterPro" id="IPR009057">
    <property type="entry name" value="Homeodomain-like_sf"/>
</dbReference>
<accession>A0ABT9VVD8</accession>
<dbReference type="RefSeq" id="WP_307391325.1">
    <property type="nucleotide sequence ID" value="NZ_BAAADK010000010.1"/>
</dbReference>